<keyword evidence="2" id="KW-0713">Self-incompatibility</keyword>
<evidence type="ECO:0000256" key="6">
    <source>
        <dbReference type="ARBA" id="ARBA00022692"/>
    </source>
</evidence>
<keyword evidence="11 19" id="KW-1133">Transmembrane helix</keyword>
<dbReference type="PROSITE" id="PS00108">
    <property type="entry name" value="PROTEIN_KINASE_ST"/>
    <property type="match status" value="1"/>
</dbReference>
<evidence type="ECO:0000256" key="16">
    <source>
        <dbReference type="ARBA" id="ARBA00048679"/>
    </source>
</evidence>
<dbReference type="PANTHER" id="PTHR27002:SF956">
    <property type="entry name" value="PROTEIN KINASE DOMAIN-CONTAINING PROTEIN"/>
    <property type="match status" value="1"/>
</dbReference>
<feature type="binding site" evidence="18">
    <location>
        <position position="561"/>
    </location>
    <ligand>
        <name>ATP</name>
        <dbReference type="ChEBI" id="CHEBI:30616"/>
    </ligand>
</feature>
<protein>
    <recommendedName>
        <fullName evidence="17">Receptor-like serine/threonine-protein kinase</fullName>
        <ecNumber evidence="17">2.7.11.1</ecNumber>
    </recommendedName>
</protein>
<dbReference type="GO" id="GO:0004674">
    <property type="term" value="F:protein serine/threonine kinase activity"/>
    <property type="evidence" value="ECO:0007669"/>
    <property type="project" value="UniProtKB-KW"/>
</dbReference>
<comment type="subcellular location">
    <subcellularLocation>
        <location evidence="1">Cell membrane</location>
        <topology evidence="1">Single-pass type I membrane protein</topology>
    </subcellularLocation>
</comment>
<dbReference type="Pfam" id="PF12398">
    <property type="entry name" value="DUF3660"/>
    <property type="match status" value="1"/>
</dbReference>
<dbReference type="InterPro" id="IPR000858">
    <property type="entry name" value="S_locus_glycoprot_dom"/>
</dbReference>
<dbReference type="PROSITE" id="PS00107">
    <property type="entry name" value="PROTEIN_KINASE_ATP"/>
    <property type="match status" value="1"/>
</dbReference>
<dbReference type="Gene3D" id="3.30.200.20">
    <property type="entry name" value="Phosphorylase Kinase, domain 1"/>
    <property type="match status" value="1"/>
</dbReference>
<evidence type="ECO:0000256" key="4">
    <source>
        <dbReference type="ARBA" id="ARBA00022527"/>
    </source>
</evidence>
<keyword evidence="6 19" id="KW-0812">Transmembrane</keyword>
<evidence type="ECO:0000256" key="12">
    <source>
        <dbReference type="ARBA" id="ARBA00023136"/>
    </source>
</evidence>
<evidence type="ECO:0000256" key="14">
    <source>
        <dbReference type="ARBA" id="ARBA00023180"/>
    </source>
</evidence>
<feature type="domain" description="Bulb-type lectin" evidence="21">
    <location>
        <begin position="37"/>
        <end position="157"/>
    </location>
</feature>
<evidence type="ECO:0000256" key="10">
    <source>
        <dbReference type="ARBA" id="ARBA00022840"/>
    </source>
</evidence>
<keyword evidence="9 17" id="KW-0418">Kinase</keyword>
<dbReference type="InterPro" id="IPR017441">
    <property type="entry name" value="Protein_kinase_ATP_BS"/>
</dbReference>
<dbReference type="InterPro" id="IPR003609">
    <property type="entry name" value="Pan_app"/>
</dbReference>
<comment type="similarity">
    <text evidence="17">Belongs to the protein kinase superfamily. Ser/Thr protein kinase family.</text>
</comment>
<dbReference type="InterPro" id="IPR022126">
    <property type="entry name" value="S-locus_recpt_kinase"/>
</dbReference>
<evidence type="ECO:0000256" key="17">
    <source>
        <dbReference type="PIRNR" id="PIRNR000641"/>
    </source>
</evidence>
<dbReference type="Pfam" id="PF11883">
    <property type="entry name" value="DUF3403"/>
    <property type="match status" value="1"/>
</dbReference>
<name>A0A3P6CJK8_BRAOL</name>
<dbReference type="GO" id="GO:0005524">
    <property type="term" value="F:ATP binding"/>
    <property type="evidence" value="ECO:0007669"/>
    <property type="project" value="UniProtKB-UniRule"/>
</dbReference>
<evidence type="ECO:0000256" key="7">
    <source>
        <dbReference type="ARBA" id="ARBA00022729"/>
    </source>
</evidence>
<dbReference type="PROSITE" id="PS50927">
    <property type="entry name" value="BULB_LECTIN"/>
    <property type="match status" value="1"/>
</dbReference>
<dbReference type="PROSITE" id="PS50948">
    <property type="entry name" value="PAN"/>
    <property type="match status" value="1"/>
</dbReference>
<evidence type="ECO:0000256" key="5">
    <source>
        <dbReference type="ARBA" id="ARBA00022679"/>
    </source>
</evidence>
<evidence type="ECO:0000256" key="19">
    <source>
        <dbReference type="SAM" id="Phobius"/>
    </source>
</evidence>
<gene>
    <name evidence="23" type="ORF">BOLC4T28306H</name>
</gene>
<evidence type="ECO:0000256" key="8">
    <source>
        <dbReference type="ARBA" id="ARBA00022741"/>
    </source>
</evidence>
<evidence type="ECO:0000256" key="3">
    <source>
        <dbReference type="ARBA" id="ARBA00022475"/>
    </source>
</evidence>
<proteinExistence type="inferred from homology"/>
<feature type="domain" description="Protein kinase" evidence="20">
    <location>
        <begin position="533"/>
        <end position="818"/>
    </location>
</feature>
<evidence type="ECO:0000256" key="11">
    <source>
        <dbReference type="ARBA" id="ARBA00022989"/>
    </source>
</evidence>
<keyword evidence="13" id="KW-1015">Disulfide bond</keyword>
<dbReference type="Gene3D" id="1.10.510.10">
    <property type="entry name" value="Transferase(Phosphotransferase) domain 1"/>
    <property type="match status" value="1"/>
</dbReference>
<dbReference type="SMART" id="SM00473">
    <property type="entry name" value="PAN_AP"/>
    <property type="match status" value="1"/>
</dbReference>
<evidence type="ECO:0000256" key="2">
    <source>
        <dbReference type="ARBA" id="ARBA00022471"/>
    </source>
</evidence>
<dbReference type="SMART" id="SM00108">
    <property type="entry name" value="B_lectin"/>
    <property type="match status" value="1"/>
</dbReference>
<evidence type="ECO:0000259" key="21">
    <source>
        <dbReference type="PROSITE" id="PS50927"/>
    </source>
</evidence>
<keyword evidence="14" id="KW-0325">Glycoprotein</keyword>
<dbReference type="SMART" id="SM00220">
    <property type="entry name" value="S_TKc"/>
    <property type="match status" value="1"/>
</dbReference>
<sequence length="857" mass="96492">MKGVQNIYNDAYSVSSLLVFFVLILFRPALSISAANRLSSSESLTISSNRTLVSPGGAFELGFFKPSALPRWYLGIRYTKVSEKSYAWVANRDNPLSTSIGALEISGNNLVLLDQFNKTVWSTNLTSGDAPVTAEVLPNGNFVLRHSDNDDPSEFLWQSFDFPTDTLLPEMKLGIDHKKERNWFLTEWRAPDDPASGNFTFNLETQWGLPEFILRMNGWPVARSGPWDGIEFSGIPSMQGSDYMVSNFTDNAYSFRMTNHSIYSILTTRDWMLERVTWTSTSSEWKRSVDFLFTGICDAYSSCGGPNTYCDLNTLPHCNCLRGFVPNNDTEWAERDERIGSSIFGCVRKKQLNCEGDLDFFELNNTKWPDTKTATVDRGIIDVKKCKERCLSDCNCTSFAFGKNGLGCVTWTGDLVDIRTYFEGGHALFVKVSANDPDFSSGKKRDQTGKVIGWSIGGVSVMLILSVILFCFWKRRQKQAKADAAAPIVGNQVQLNEMVLPRRNIFFSGEDEIEDLELPLIEFEAVVAATEHFSHSNKVGKGGFGVVYKGRLSDGQEIAVKRLSEMSAQGTDEFMNEVRLIARLQHVNLVRLLGCSVYAGEKILIYEYLENLSLDSHIFDKTRSCMLNWQMRFDIINGIARGLLYLHQDSRFRIIHRDLKASNVLLDKDMVPKISDFGMARIFGRDETEANTRKVVGTYGYMSPEYAMNGTFSMKSDVFSFGVLLLEIISGKRNKGFCHSDGNLNLLGYIRTNQVWKQWNENQRLEILDTAVDSSSPTFRPREILRCLQIGLLCVQEHVEDRPMMSSVVLMLGSEAVFIPQPKRPGYCVASGSSLDTRSEDEACTVNKFTMSIIDAR</sequence>
<dbReference type="InterPro" id="IPR021820">
    <property type="entry name" value="S-locus_recpt_kinase_C"/>
</dbReference>
<dbReference type="SUPFAM" id="SSF51110">
    <property type="entry name" value="alpha-D-mannose-specific plant lectins"/>
    <property type="match status" value="1"/>
</dbReference>
<dbReference type="PANTHER" id="PTHR27002">
    <property type="entry name" value="RECEPTOR-LIKE SERINE/THREONINE-PROTEIN KINASE SD1-8"/>
    <property type="match status" value="1"/>
</dbReference>
<dbReference type="FunFam" id="1.10.510.10:FF:000060">
    <property type="entry name" value="G-type lectin S-receptor-like serine/threonine-protein kinase"/>
    <property type="match status" value="1"/>
</dbReference>
<dbReference type="CDD" id="cd14066">
    <property type="entry name" value="STKc_IRAK"/>
    <property type="match status" value="1"/>
</dbReference>
<evidence type="ECO:0000256" key="13">
    <source>
        <dbReference type="ARBA" id="ARBA00023157"/>
    </source>
</evidence>
<dbReference type="EC" id="2.7.11.1" evidence="17"/>
<dbReference type="SUPFAM" id="SSF56112">
    <property type="entry name" value="Protein kinase-like (PK-like)"/>
    <property type="match status" value="1"/>
</dbReference>
<dbReference type="GO" id="GO:0060320">
    <property type="term" value="P:rejection of self pollen"/>
    <property type="evidence" value="ECO:0007669"/>
    <property type="project" value="UniProtKB-KW"/>
</dbReference>
<keyword evidence="8 17" id="KW-0547">Nucleotide-binding</keyword>
<organism evidence="23">
    <name type="scientific">Brassica oleracea</name>
    <name type="common">Wild cabbage</name>
    <dbReference type="NCBI Taxonomy" id="3712"/>
    <lineage>
        <taxon>Eukaryota</taxon>
        <taxon>Viridiplantae</taxon>
        <taxon>Streptophyta</taxon>
        <taxon>Embryophyta</taxon>
        <taxon>Tracheophyta</taxon>
        <taxon>Spermatophyta</taxon>
        <taxon>Magnoliopsida</taxon>
        <taxon>eudicotyledons</taxon>
        <taxon>Gunneridae</taxon>
        <taxon>Pentapetalae</taxon>
        <taxon>rosids</taxon>
        <taxon>malvids</taxon>
        <taxon>Brassicales</taxon>
        <taxon>Brassicaceae</taxon>
        <taxon>Brassiceae</taxon>
        <taxon>Brassica</taxon>
    </lineage>
</organism>
<keyword evidence="10 17" id="KW-0067">ATP-binding</keyword>
<dbReference type="InterPro" id="IPR001480">
    <property type="entry name" value="Bulb-type_lectin_dom"/>
</dbReference>
<dbReference type="Pfam" id="PF00954">
    <property type="entry name" value="S_locus_glycop"/>
    <property type="match status" value="1"/>
</dbReference>
<dbReference type="InterPro" id="IPR024171">
    <property type="entry name" value="SRK-like_kinase"/>
</dbReference>
<dbReference type="EMBL" id="LR031873">
    <property type="protein sequence ID" value="VDD15726.1"/>
    <property type="molecule type" value="Genomic_DNA"/>
</dbReference>
<dbReference type="FunFam" id="3.30.200.20:FF:000195">
    <property type="entry name" value="G-type lectin S-receptor-like serine/threonine-protein kinase"/>
    <property type="match status" value="1"/>
</dbReference>
<dbReference type="Gene3D" id="2.90.10.10">
    <property type="entry name" value="Bulb-type lectin domain"/>
    <property type="match status" value="1"/>
</dbReference>
<accession>A0A3P6CJK8</accession>
<keyword evidence="7" id="KW-0732">Signal</keyword>
<dbReference type="GO" id="GO:0005886">
    <property type="term" value="C:plasma membrane"/>
    <property type="evidence" value="ECO:0007669"/>
    <property type="project" value="UniProtKB-SubCell"/>
</dbReference>
<keyword evidence="5 17" id="KW-0808">Transferase</keyword>
<evidence type="ECO:0000259" key="22">
    <source>
        <dbReference type="PROSITE" id="PS50948"/>
    </source>
</evidence>
<reference evidence="23" key="1">
    <citation type="submission" date="2018-11" db="EMBL/GenBank/DDBJ databases">
        <authorList>
            <consortium name="Genoscope - CEA"/>
            <person name="William W."/>
        </authorList>
    </citation>
    <scope>NUCLEOTIDE SEQUENCE</scope>
</reference>
<evidence type="ECO:0000256" key="1">
    <source>
        <dbReference type="ARBA" id="ARBA00004251"/>
    </source>
</evidence>
<evidence type="ECO:0000256" key="15">
    <source>
        <dbReference type="ARBA" id="ARBA00047899"/>
    </source>
</evidence>
<keyword evidence="12 19" id="KW-0472">Membrane</keyword>
<dbReference type="CDD" id="cd01098">
    <property type="entry name" value="PAN_AP_plant"/>
    <property type="match status" value="1"/>
</dbReference>
<dbReference type="Pfam" id="PF08276">
    <property type="entry name" value="PAN_2"/>
    <property type="match status" value="1"/>
</dbReference>
<evidence type="ECO:0000256" key="18">
    <source>
        <dbReference type="PROSITE-ProRule" id="PRU10141"/>
    </source>
</evidence>
<dbReference type="PIRSF" id="PIRSF000641">
    <property type="entry name" value="SRK"/>
    <property type="match status" value="1"/>
</dbReference>
<comment type="catalytic activity">
    <reaction evidence="15 17">
        <text>L-threonyl-[protein] + ATP = O-phospho-L-threonyl-[protein] + ADP + H(+)</text>
        <dbReference type="Rhea" id="RHEA:46608"/>
        <dbReference type="Rhea" id="RHEA-COMP:11060"/>
        <dbReference type="Rhea" id="RHEA-COMP:11605"/>
        <dbReference type="ChEBI" id="CHEBI:15378"/>
        <dbReference type="ChEBI" id="CHEBI:30013"/>
        <dbReference type="ChEBI" id="CHEBI:30616"/>
        <dbReference type="ChEBI" id="CHEBI:61977"/>
        <dbReference type="ChEBI" id="CHEBI:456216"/>
        <dbReference type="EC" id="2.7.11.1"/>
    </reaction>
</comment>
<keyword evidence="3" id="KW-1003">Cell membrane</keyword>
<dbReference type="InterPro" id="IPR008271">
    <property type="entry name" value="Ser/Thr_kinase_AS"/>
</dbReference>
<evidence type="ECO:0000313" key="23">
    <source>
        <dbReference type="EMBL" id="VDD15726.1"/>
    </source>
</evidence>
<feature type="domain" description="Apple" evidence="22">
    <location>
        <begin position="354"/>
        <end position="433"/>
    </location>
</feature>
<dbReference type="Pfam" id="PF01453">
    <property type="entry name" value="B_lectin"/>
    <property type="match status" value="1"/>
</dbReference>
<dbReference type="Pfam" id="PF07714">
    <property type="entry name" value="PK_Tyr_Ser-Thr"/>
    <property type="match status" value="1"/>
</dbReference>
<evidence type="ECO:0000259" key="20">
    <source>
        <dbReference type="PROSITE" id="PS50011"/>
    </source>
</evidence>
<dbReference type="InterPro" id="IPR036426">
    <property type="entry name" value="Bulb-type_lectin_dom_sf"/>
</dbReference>
<feature type="transmembrane region" description="Helical" evidence="19">
    <location>
        <begin position="451"/>
        <end position="473"/>
    </location>
</feature>
<dbReference type="AlphaFoldDB" id="A0A3P6CJK8"/>
<dbReference type="InterPro" id="IPR001245">
    <property type="entry name" value="Ser-Thr/Tyr_kinase_cat_dom"/>
</dbReference>
<evidence type="ECO:0000256" key="9">
    <source>
        <dbReference type="ARBA" id="ARBA00022777"/>
    </source>
</evidence>
<dbReference type="InterPro" id="IPR000719">
    <property type="entry name" value="Prot_kinase_dom"/>
</dbReference>
<comment type="catalytic activity">
    <reaction evidence="16 17">
        <text>L-seryl-[protein] + ATP = O-phospho-L-seryl-[protein] + ADP + H(+)</text>
        <dbReference type="Rhea" id="RHEA:17989"/>
        <dbReference type="Rhea" id="RHEA-COMP:9863"/>
        <dbReference type="Rhea" id="RHEA-COMP:11604"/>
        <dbReference type="ChEBI" id="CHEBI:15378"/>
        <dbReference type="ChEBI" id="CHEBI:29999"/>
        <dbReference type="ChEBI" id="CHEBI:30616"/>
        <dbReference type="ChEBI" id="CHEBI:83421"/>
        <dbReference type="ChEBI" id="CHEBI:456216"/>
        <dbReference type="EC" id="2.7.11.1"/>
    </reaction>
</comment>
<dbReference type="PROSITE" id="PS50011">
    <property type="entry name" value="PROTEIN_KINASE_DOM"/>
    <property type="match status" value="1"/>
</dbReference>
<keyword evidence="4 17" id="KW-0723">Serine/threonine-protein kinase</keyword>
<dbReference type="InterPro" id="IPR011009">
    <property type="entry name" value="Kinase-like_dom_sf"/>
</dbReference>
<dbReference type="CDD" id="cd00028">
    <property type="entry name" value="B_lectin"/>
    <property type="match status" value="1"/>
</dbReference>